<keyword evidence="1" id="KW-0805">Transcription regulation</keyword>
<dbReference type="SUPFAM" id="SSF75516">
    <property type="entry name" value="Pheromone-binding domain of LuxR-like quorum-sensing transcription factors"/>
    <property type="match status" value="1"/>
</dbReference>
<reference evidence="5 6" key="1">
    <citation type="submission" date="2016-10" db="EMBL/GenBank/DDBJ databases">
        <authorList>
            <person name="de Groot N.N."/>
        </authorList>
    </citation>
    <scope>NUCLEOTIDE SEQUENCE [LARGE SCALE GENOMIC DNA]</scope>
    <source>
        <strain evidence="5 6">CGMCC 1.11030</strain>
    </source>
</reference>
<dbReference type="AlphaFoldDB" id="A0A1I3HNW2"/>
<dbReference type="GO" id="GO:0006355">
    <property type="term" value="P:regulation of DNA-templated transcription"/>
    <property type="evidence" value="ECO:0007669"/>
    <property type="project" value="InterPro"/>
</dbReference>
<dbReference type="RefSeq" id="WP_092860461.1">
    <property type="nucleotide sequence ID" value="NZ_FOQH01000006.1"/>
</dbReference>
<dbReference type="InterPro" id="IPR005143">
    <property type="entry name" value="TF_LuxR_autoind-bd_dom"/>
</dbReference>
<feature type="domain" description="HTH luxR-type" evidence="4">
    <location>
        <begin position="176"/>
        <end position="241"/>
    </location>
</feature>
<protein>
    <submittedName>
        <fullName evidence="5">Transcriptional regulator, LuxR family</fullName>
    </submittedName>
</protein>
<dbReference type="PANTHER" id="PTHR44688">
    <property type="entry name" value="DNA-BINDING TRANSCRIPTIONAL ACTIVATOR DEVR_DOSR"/>
    <property type="match status" value="1"/>
</dbReference>
<keyword evidence="2" id="KW-0238">DNA-binding</keyword>
<dbReference type="InterPro" id="IPR036693">
    <property type="entry name" value="TF_LuxR_autoind-bd_dom_sf"/>
</dbReference>
<evidence type="ECO:0000256" key="1">
    <source>
        <dbReference type="ARBA" id="ARBA00023015"/>
    </source>
</evidence>
<dbReference type="SMART" id="SM00421">
    <property type="entry name" value="HTH_LUXR"/>
    <property type="match status" value="1"/>
</dbReference>
<sequence>MDRFLIDAIDAFDGASGAAAVWSVAAAVFERLGADDLSFGVGLDARSCEVVVQTTLPPEAMAEYMSDGVQLADPWLSYCRRNVQPVHLDVATRAVDRPVGSVERLCRFLEGRGVRASLLAPTGVQGQAAGVALLAGSADRAEEIARPETVARARFAAALLATRHDPRGAPAGTRDVHRSSPALTSREAEALRWLSEGFQVQRIAERMGVQPVTAGKFLASARRRLHARTREQALAIALTRGLI</sequence>
<dbReference type="Pfam" id="PF03472">
    <property type="entry name" value="Autoind_bind"/>
    <property type="match status" value="1"/>
</dbReference>
<evidence type="ECO:0000313" key="5">
    <source>
        <dbReference type="EMBL" id="SFI37458.1"/>
    </source>
</evidence>
<dbReference type="Pfam" id="PF00196">
    <property type="entry name" value="GerE"/>
    <property type="match status" value="1"/>
</dbReference>
<dbReference type="Gene3D" id="1.10.10.10">
    <property type="entry name" value="Winged helix-like DNA-binding domain superfamily/Winged helix DNA-binding domain"/>
    <property type="match status" value="1"/>
</dbReference>
<dbReference type="InterPro" id="IPR000792">
    <property type="entry name" value="Tscrpt_reg_LuxR_C"/>
</dbReference>
<accession>A0A1I3HNW2</accession>
<dbReference type="GO" id="GO:0003677">
    <property type="term" value="F:DNA binding"/>
    <property type="evidence" value="ECO:0007669"/>
    <property type="project" value="UniProtKB-KW"/>
</dbReference>
<proteinExistence type="predicted"/>
<evidence type="ECO:0000259" key="4">
    <source>
        <dbReference type="PROSITE" id="PS50043"/>
    </source>
</evidence>
<gene>
    <name evidence="5" type="ORF">SAMN05216258_10699</name>
</gene>
<dbReference type="Gene3D" id="3.30.450.80">
    <property type="entry name" value="Transcription factor LuxR-like, autoinducer-binding domain"/>
    <property type="match status" value="1"/>
</dbReference>
<dbReference type="SUPFAM" id="SSF46894">
    <property type="entry name" value="C-terminal effector domain of the bipartite response regulators"/>
    <property type="match status" value="1"/>
</dbReference>
<evidence type="ECO:0000256" key="3">
    <source>
        <dbReference type="ARBA" id="ARBA00023163"/>
    </source>
</evidence>
<evidence type="ECO:0000313" key="6">
    <source>
        <dbReference type="Proteomes" id="UP000199377"/>
    </source>
</evidence>
<name>A0A1I3HNW2_9RHOB</name>
<keyword evidence="6" id="KW-1185">Reference proteome</keyword>
<dbReference type="InterPro" id="IPR036388">
    <property type="entry name" value="WH-like_DNA-bd_sf"/>
</dbReference>
<dbReference type="Proteomes" id="UP000199377">
    <property type="component" value="Unassembled WGS sequence"/>
</dbReference>
<organism evidence="5 6">
    <name type="scientific">Albimonas pacifica</name>
    <dbReference type="NCBI Taxonomy" id="1114924"/>
    <lineage>
        <taxon>Bacteria</taxon>
        <taxon>Pseudomonadati</taxon>
        <taxon>Pseudomonadota</taxon>
        <taxon>Alphaproteobacteria</taxon>
        <taxon>Rhodobacterales</taxon>
        <taxon>Paracoccaceae</taxon>
        <taxon>Albimonas</taxon>
    </lineage>
</organism>
<dbReference type="CDD" id="cd06170">
    <property type="entry name" value="LuxR_C_like"/>
    <property type="match status" value="1"/>
</dbReference>
<dbReference type="STRING" id="1114924.SAMN05216258_10699"/>
<dbReference type="PROSITE" id="PS50043">
    <property type="entry name" value="HTH_LUXR_2"/>
    <property type="match status" value="1"/>
</dbReference>
<dbReference type="OrthoDB" id="7692966at2"/>
<dbReference type="PANTHER" id="PTHR44688:SF16">
    <property type="entry name" value="DNA-BINDING TRANSCRIPTIONAL ACTIVATOR DEVR_DOSR"/>
    <property type="match status" value="1"/>
</dbReference>
<keyword evidence="3" id="KW-0804">Transcription</keyword>
<dbReference type="EMBL" id="FOQH01000006">
    <property type="protein sequence ID" value="SFI37458.1"/>
    <property type="molecule type" value="Genomic_DNA"/>
</dbReference>
<dbReference type="InterPro" id="IPR016032">
    <property type="entry name" value="Sig_transdc_resp-reg_C-effctor"/>
</dbReference>
<evidence type="ECO:0000256" key="2">
    <source>
        <dbReference type="ARBA" id="ARBA00023125"/>
    </source>
</evidence>